<name>A0ABR4PTD9_9HELO</name>
<dbReference type="Pfam" id="PF00732">
    <property type="entry name" value="GMC_oxred_N"/>
    <property type="match status" value="1"/>
</dbReference>
<evidence type="ECO:0000256" key="3">
    <source>
        <dbReference type="SAM" id="SignalP"/>
    </source>
</evidence>
<accession>A0ABR4PTD9</accession>
<dbReference type="PANTHER" id="PTHR11552">
    <property type="entry name" value="GLUCOSE-METHANOL-CHOLINE GMC OXIDOREDUCTASE"/>
    <property type="match status" value="1"/>
</dbReference>
<dbReference type="InterPro" id="IPR036188">
    <property type="entry name" value="FAD/NAD-bd_sf"/>
</dbReference>
<dbReference type="InterPro" id="IPR007867">
    <property type="entry name" value="GMC_OxRtase_C"/>
</dbReference>
<dbReference type="PANTHER" id="PTHR11552:SF138">
    <property type="entry name" value="DEHYDROGENASE PKFF-RELATED"/>
    <property type="match status" value="1"/>
</dbReference>
<feature type="domain" description="Glucose-methanol-choline oxidoreductase N-terminal" evidence="4">
    <location>
        <begin position="315"/>
        <end position="329"/>
    </location>
</feature>
<dbReference type="InterPro" id="IPR000172">
    <property type="entry name" value="GMC_OxRdtase_N"/>
</dbReference>
<sequence>MFLLSVLVKLLLAAITRAEQHYERQLLPDGVNVTTFDYVIVGAGTGGAALASRLSQDPSVTVALIEAGGDYHITDPVFANTPGGDILFCGWSPADTNFIDWQFQTKPQAGAAERVMHFARGRCLGGSSARNFMIYQRGTKSSYDEWETLGNPGWGWEDLLPYFKKSVHFTPPNDSLRGTAGVDTRFNLDAFSPSGGPLQLSYPNFAQPLAPWLRAGLNEIGLANATDFSSGELNGTAFAPATIASYDESRSSSATSFLAAAQERTNLVVFQNTMAMKLTFDGNRSTGVDISPLTQSILGETTTIYANREVIISAGAFQSPQLLMLSGIGPRDQLEQFGIPVLHENPNVGQNMQDHPFFAPSYPTSVDTLTKLAHDPIYLAEQFLLYETNATGVFTNNVADLIGWERFSDELLEEIGATKVAQEPEGWPTVEYINAPGYIGSFSDLLLTQPITPNDQQYASVIGVLVSPQSRGNVTLAGPTAITLPDINPNWLTDSADKAIAIQLFKRLRRVLSSKAMSPIITGPEFYPGATVQTDSEILEWIHNNVMTLWHPACTCAMLPEEQGGVVDAELKVYGTENVRVVDASAFSKLPPGHPQSTIYMMAEKAADMIVQARSRSKT</sequence>
<dbReference type="SUPFAM" id="SSF54373">
    <property type="entry name" value="FAD-linked reductases, C-terminal domain"/>
    <property type="match status" value="1"/>
</dbReference>
<dbReference type="Proteomes" id="UP001629113">
    <property type="component" value="Unassembled WGS sequence"/>
</dbReference>
<dbReference type="Gene3D" id="3.50.50.60">
    <property type="entry name" value="FAD/NAD(P)-binding domain"/>
    <property type="match status" value="1"/>
</dbReference>
<dbReference type="SUPFAM" id="SSF51905">
    <property type="entry name" value="FAD/NAD(P)-binding domain"/>
    <property type="match status" value="1"/>
</dbReference>
<keyword evidence="3" id="KW-0732">Signal</keyword>
<organism evidence="5 6">
    <name type="scientific">Phlyctema vagabunda</name>
    <dbReference type="NCBI Taxonomy" id="108571"/>
    <lineage>
        <taxon>Eukaryota</taxon>
        <taxon>Fungi</taxon>
        <taxon>Dikarya</taxon>
        <taxon>Ascomycota</taxon>
        <taxon>Pezizomycotina</taxon>
        <taxon>Leotiomycetes</taxon>
        <taxon>Helotiales</taxon>
        <taxon>Dermateaceae</taxon>
        <taxon>Phlyctema</taxon>
    </lineage>
</organism>
<protein>
    <submittedName>
        <fullName evidence="5">Versicolorin b synthase</fullName>
    </submittedName>
</protein>
<feature type="chain" id="PRO_5045123908" evidence="3">
    <location>
        <begin position="19"/>
        <end position="619"/>
    </location>
</feature>
<dbReference type="InterPro" id="IPR012132">
    <property type="entry name" value="GMC_OxRdtase"/>
</dbReference>
<proteinExistence type="inferred from homology"/>
<evidence type="ECO:0000313" key="6">
    <source>
        <dbReference type="Proteomes" id="UP001629113"/>
    </source>
</evidence>
<feature type="signal peptide" evidence="3">
    <location>
        <begin position="1"/>
        <end position="18"/>
    </location>
</feature>
<evidence type="ECO:0000313" key="5">
    <source>
        <dbReference type="EMBL" id="KAL3426485.1"/>
    </source>
</evidence>
<dbReference type="Gene3D" id="3.30.560.10">
    <property type="entry name" value="Glucose Oxidase, domain 3"/>
    <property type="match status" value="1"/>
</dbReference>
<keyword evidence="2" id="KW-0325">Glycoprotein</keyword>
<dbReference type="PROSITE" id="PS00624">
    <property type="entry name" value="GMC_OXRED_2"/>
    <property type="match status" value="1"/>
</dbReference>
<gene>
    <name evidence="5" type="ORF">PVAG01_03276</name>
</gene>
<dbReference type="EMBL" id="JBFCZG010000002">
    <property type="protein sequence ID" value="KAL3426485.1"/>
    <property type="molecule type" value="Genomic_DNA"/>
</dbReference>
<dbReference type="PIRSF" id="PIRSF000137">
    <property type="entry name" value="Alcohol_oxidase"/>
    <property type="match status" value="1"/>
</dbReference>
<evidence type="ECO:0000259" key="4">
    <source>
        <dbReference type="PROSITE" id="PS00624"/>
    </source>
</evidence>
<keyword evidence="6" id="KW-1185">Reference proteome</keyword>
<comment type="caution">
    <text evidence="5">The sequence shown here is derived from an EMBL/GenBank/DDBJ whole genome shotgun (WGS) entry which is preliminary data.</text>
</comment>
<reference evidence="5 6" key="1">
    <citation type="submission" date="2024-06" db="EMBL/GenBank/DDBJ databases">
        <title>Complete genome of Phlyctema vagabunda strain 19-DSS-EL-015.</title>
        <authorList>
            <person name="Fiorenzani C."/>
        </authorList>
    </citation>
    <scope>NUCLEOTIDE SEQUENCE [LARGE SCALE GENOMIC DNA]</scope>
    <source>
        <strain evidence="5 6">19-DSS-EL-015</strain>
    </source>
</reference>
<comment type="similarity">
    <text evidence="1">Belongs to the GMC oxidoreductase family.</text>
</comment>
<evidence type="ECO:0000256" key="2">
    <source>
        <dbReference type="ARBA" id="ARBA00023180"/>
    </source>
</evidence>
<dbReference type="Pfam" id="PF05199">
    <property type="entry name" value="GMC_oxred_C"/>
    <property type="match status" value="1"/>
</dbReference>
<evidence type="ECO:0000256" key="1">
    <source>
        <dbReference type="ARBA" id="ARBA00010790"/>
    </source>
</evidence>